<dbReference type="RefSeq" id="WP_026135031.1">
    <property type="nucleotide sequence ID" value="NZ_KQ976354.1"/>
</dbReference>
<dbReference type="EMBL" id="ANNX02000040">
    <property type="protein sequence ID" value="KYC38740.1"/>
    <property type="molecule type" value="Genomic_DNA"/>
</dbReference>
<dbReference type="STRING" id="128403.WA1_36860"/>
<sequence length="192" mass="22116">MTQTSKTSMTFEEYLQYDDGTDKKYEFVGGELVEMPPESTLNSRISFFLALQFAKLVLEEQICHKDTEIAVSGSQVQTRLPDLMILSEELAEILGQTNRGTIQLEMPPPDLIVEVVSPGKTNEDRDYRFKRSEYSARGVSEYWAIDPQKRKITVYKLVDGFYEEEEYAGNTFIQSRFTALKLTTEQILNRKL</sequence>
<dbReference type="InterPro" id="IPR008538">
    <property type="entry name" value="Uma2"/>
</dbReference>
<organism evidence="2 3">
    <name type="scientific">Scytonema hofmannii PCC 7110</name>
    <dbReference type="NCBI Taxonomy" id="128403"/>
    <lineage>
        <taxon>Bacteria</taxon>
        <taxon>Bacillati</taxon>
        <taxon>Cyanobacteriota</taxon>
        <taxon>Cyanophyceae</taxon>
        <taxon>Nostocales</taxon>
        <taxon>Scytonemataceae</taxon>
        <taxon>Scytonema</taxon>
    </lineage>
</organism>
<reference evidence="2 3" key="1">
    <citation type="journal article" date="2013" name="Genome Biol. Evol.">
        <title>Genomes of Stigonematalean cyanobacteria (subsection V) and the evolution of oxygenic photosynthesis from prokaryotes to plastids.</title>
        <authorList>
            <person name="Dagan T."/>
            <person name="Roettger M."/>
            <person name="Stucken K."/>
            <person name="Landan G."/>
            <person name="Koch R."/>
            <person name="Major P."/>
            <person name="Gould S.B."/>
            <person name="Goremykin V.V."/>
            <person name="Rippka R."/>
            <person name="Tandeau de Marsac N."/>
            <person name="Gugger M."/>
            <person name="Lockhart P.J."/>
            <person name="Allen J.F."/>
            <person name="Brune I."/>
            <person name="Maus I."/>
            <person name="Puhler A."/>
            <person name="Martin W.F."/>
        </authorList>
    </citation>
    <scope>NUCLEOTIDE SEQUENCE [LARGE SCALE GENOMIC DNA]</scope>
    <source>
        <strain evidence="2 3">PCC 7110</strain>
    </source>
</reference>
<evidence type="ECO:0000313" key="2">
    <source>
        <dbReference type="EMBL" id="KYC38740.1"/>
    </source>
</evidence>
<feature type="domain" description="Putative restriction endonuclease" evidence="1">
    <location>
        <begin position="11"/>
        <end position="181"/>
    </location>
</feature>
<proteinExistence type="predicted"/>
<dbReference type="InterPro" id="IPR012296">
    <property type="entry name" value="Nuclease_put_TT1808"/>
</dbReference>
<comment type="caution">
    <text evidence="2">The sequence shown here is derived from an EMBL/GenBank/DDBJ whole genome shotgun (WGS) entry which is preliminary data.</text>
</comment>
<dbReference type="Gene3D" id="3.90.1570.10">
    <property type="entry name" value="tt1808, chain A"/>
    <property type="match status" value="1"/>
</dbReference>
<protein>
    <recommendedName>
        <fullName evidence="1">Putative restriction endonuclease domain-containing protein</fullName>
    </recommendedName>
</protein>
<dbReference type="Pfam" id="PF05685">
    <property type="entry name" value="Uma2"/>
    <property type="match status" value="1"/>
</dbReference>
<dbReference type="InterPro" id="IPR011335">
    <property type="entry name" value="Restrct_endonuc-II-like"/>
</dbReference>
<dbReference type="CDD" id="cd06260">
    <property type="entry name" value="DUF820-like"/>
    <property type="match status" value="1"/>
</dbReference>
<dbReference type="PANTHER" id="PTHR34107:SF2">
    <property type="entry name" value="SLL0888 PROTEIN"/>
    <property type="match status" value="1"/>
</dbReference>
<keyword evidence="3" id="KW-1185">Reference proteome</keyword>
<name>A0A139X256_9CYAN</name>
<dbReference type="PANTHER" id="PTHR34107">
    <property type="entry name" value="SLL0198 PROTEIN-RELATED"/>
    <property type="match status" value="1"/>
</dbReference>
<gene>
    <name evidence="2" type="ORF">WA1_36860</name>
</gene>
<dbReference type="Proteomes" id="UP000076925">
    <property type="component" value="Unassembled WGS sequence"/>
</dbReference>
<accession>A0A139X256</accession>
<dbReference type="AlphaFoldDB" id="A0A139X256"/>
<dbReference type="OrthoDB" id="428427at2"/>
<evidence type="ECO:0000259" key="1">
    <source>
        <dbReference type="Pfam" id="PF05685"/>
    </source>
</evidence>
<evidence type="ECO:0000313" key="3">
    <source>
        <dbReference type="Proteomes" id="UP000076925"/>
    </source>
</evidence>
<dbReference type="SUPFAM" id="SSF52980">
    <property type="entry name" value="Restriction endonuclease-like"/>
    <property type="match status" value="1"/>
</dbReference>